<sequence>MSHEKFQECIEECMRCMMACNHCYNACLEDENVAMMIHCIRLDRQCADICSFAAHAMSTNSVYAREICMICADVREECGNECKQHDVQHCQVCAEACRTMAA</sequence>
<accession>A0ABX3JZS4</accession>
<organism evidence="1 2">
    <name type="scientific">Paenibacillus ihbetae</name>
    <dbReference type="NCBI Taxonomy" id="1870820"/>
    <lineage>
        <taxon>Bacteria</taxon>
        <taxon>Bacillati</taxon>
        <taxon>Bacillota</taxon>
        <taxon>Bacilli</taxon>
        <taxon>Bacillales</taxon>
        <taxon>Paenibacillaceae</taxon>
        <taxon>Paenibacillus</taxon>
    </lineage>
</organism>
<dbReference type="PANTHER" id="PTHR37310:SF1">
    <property type="entry name" value="CYTOPLASMIC PROTEIN"/>
    <property type="match status" value="1"/>
</dbReference>
<evidence type="ECO:0000313" key="1">
    <source>
        <dbReference type="EMBL" id="OOC62678.1"/>
    </source>
</evidence>
<dbReference type="InterPro" id="IPR044543">
    <property type="entry name" value="YHJQ-like"/>
</dbReference>
<keyword evidence="2" id="KW-1185">Reference proteome</keyword>
<dbReference type="PANTHER" id="PTHR37310">
    <property type="entry name" value="CYTOPLASMIC PROTEIN-RELATED"/>
    <property type="match status" value="1"/>
</dbReference>
<dbReference type="Pfam" id="PF03860">
    <property type="entry name" value="Csp"/>
    <property type="match status" value="1"/>
</dbReference>
<dbReference type="EMBL" id="MRVI01000001">
    <property type="protein sequence ID" value="OOC62678.1"/>
    <property type="molecule type" value="Genomic_DNA"/>
</dbReference>
<reference evidence="1 2" key="1">
    <citation type="submission" date="2016-12" db="EMBL/GenBank/DDBJ databases">
        <title>Genome sequencing and description of Paenibacillus sp. nov. from high altitude lake in the Indian Trans- Himalayas.</title>
        <authorList>
            <person name="Kiran S."/>
            <person name="Swarnkar M.K."/>
            <person name="Rana A."/>
            <person name="Tewari R."/>
            <person name="Gulati A."/>
        </authorList>
    </citation>
    <scope>NUCLEOTIDE SEQUENCE [LARGE SCALE GENOMIC DNA]</scope>
    <source>
        <strain evidence="1 2">IHBB 9951</strain>
    </source>
</reference>
<dbReference type="CDD" id="cd08026">
    <property type="entry name" value="DUF326"/>
    <property type="match status" value="1"/>
</dbReference>
<gene>
    <name evidence="1" type="ORF">BBD40_12915</name>
</gene>
<protein>
    <submittedName>
        <fullName evidence="1">Four-helix bundle copper-binding protein</fullName>
    </submittedName>
</protein>
<dbReference type="Proteomes" id="UP000189059">
    <property type="component" value="Unassembled WGS sequence"/>
</dbReference>
<comment type="caution">
    <text evidence="1">The sequence shown here is derived from an EMBL/GenBank/DDBJ whole genome shotgun (WGS) entry which is preliminary data.</text>
</comment>
<proteinExistence type="predicted"/>
<dbReference type="RefSeq" id="WP_077567456.1">
    <property type="nucleotide sequence ID" value="NZ_MRVI01000001.1"/>
</dbReference>
<evidence type="ECO:0000313" key="2">
    <source>
        <dbReference type="Proteomes" id="UP000189059"/>
    </source>
</evidence>
<dbReference type="InterPro" id="IPR005560">
    <property type="entry name" value="Csp_YhjQ"/>
</dbReference>
<dbReference type="Gene3D" id="1.20.1270.360">
    <property type="match status" value="1"/>
</dbReference>
<name>A0ABX3JZS4_9BACL</name>